<dbReference type="GO" id="GO:0004497">
    <property type="term" value="F:monooxygenase activity"/>
    <property type="evidence" value="ECO:0007669"/>
    <property type="project" value="UniProtKB-KW"/>
</dbReference>
<keyword evidence="4" id="KW-0479">Metal-binding</keyword>
<dbReference type="Gene3D" id="1.10.630.10">
    <property type="entry name" value="Cytochrome P450"/>
    <property type="match status" value="1"/>
</dbReference>
<dbReference type="Proteomes" id="UP000825935">
    <property type="component" value="Chromosome 24"/>
</dbReference>
<dbReference type="AlphaFoldDB" id="A0A8T2RUG2"/>
<dbReference type="OrthoDB" id="1470350at2759"/>
<dbReference type="OMA" id="WNITRIY"/>
<reference evidence="8" key="1">
    <citation type="submission" date="2021-08" db="EMBL/GenBank/DDBJ databases">
        <title>WGS assembly of Ceratopteris richardii.</title>
        <authorList>
            <person name="Marchant D.B."/>
            <person name="Chen G."/>
            <person name="Jenkins J."/>
            <person name="Shu S."/>
            <person name="Leebens-Mack J."/>
            <person name="Grimwood J."/>
            <person name="Schmutz J."/>
            <person name="Soltis P."/>
            <person name="Soltis D."/>
            <person name="Chen Z.-H."/>
        </authorList>
    </citation>
    <scope>NUCLEOTIDE SEQUENCE</scope>
    <source>
        <strain evidence="8">Whitten #5841</strain>
        <tissue evidence="8">Leaf</tissue>
    </source>
</reference>
<dbReference type="GO" id="GO:0016705">
    <property type="term" value="F:oxidoreductase activity, acting on paired donors, with incorporation or reduction of molecular oxygen"/>
    <property type="evidence" value="ECO:0007669"/>
    <property type="project" value="InterPro"/>
</dbReference>
<dbReference type="InterPro" id="IPR036396">
    <property type="entry name" value="Cyt_P450_sf"/>
</dbReference>
<evidence type="ECO:0000256" key="7">
    <source>
        <dbReference type="ARBA" id="ARBA00023033"/>
    </source>
</evidence>
<dbReference type="GO" id="GO:0005506">
    <property type="term" value="F:iron ion binding"/>
    <property type="evidence" value="ECO:0007669"/>
    <property type="project" value="InterPro"/>
</dbReference>
<proteinExistence type="inferred from homology"/>
<evidence type="ECO:0000256" key="1">
    <source>
        <dbReference type="ARBA" id="ARBA00001971"/>
    </source>
</evidence>
<evidence type="ECO:0000256" key="6">
    <source>
        <dbReference type="ARBA" id="ARBA00023004"/>
    </source>
</evidence>
<dbReference type="PRINTS" id="PR00464">
    <property type="entry name" value="EP450II"/>
</dbReference>
<gene>
    <name evidence="8" type="ORF">KP509_24G048000</name>
</gene>
<evidence type="ECO:0008006" key="10">
    <source>
        <dbReference type="Google" id="ProtNLM"/>
    </source>
</evidence>
<name>A0A8T2RUG2_CERRI</name>
<dbReference type="InterPro" id="IPR001128">
    <property type="entry name" value="Cyt_P450"/>
</dbReference>
<dbReference type="EMBL" id="CM035429">
    <property type="protein sequence ID" value="KAH7300169.1"/>
    <property type="molecule type" value="Genomic_DNA"/>
</dbReference>
<dbReference type="InterPro" id="IPR002402">
    <property type="entry name" value="Cyt_P450_E_grp-II"/>
</dbReference>
<comment type="similarity">
    <text evidence="2">Belongs to the cytochrome P450 family.</text>
</comment>
<keyword evidence="7" id="KW-0503">Monooxygenase</keyword>
<keyword evidence="3" id="KW-0349">Heme</keyword>
<organism evidence="8 9">
    <name type="scientific">Ceratopteris richardii</name>
    <name type="common">Triangle waterfern</name>
    <dbReference type="NCBI Taxonomy" id="49495"/>
    <lineage>
        <taxon>Eukaryota</taxon>
        <taxon>Viridiplantae</taxon>
        <taxon>Streptophyta</taxon>
        <taxon>Embryophyta</taxon>
        <taxon>Tracheophyta</taxon>
        <taxon>Polypodiopsida</taxon>
        <taxon>Polypodiidae</taxon>
        <taxon>Polypodiales</taxon>
        <taxon>Pteridineae</taxon>
        <taxon>Pteridaceae</taxon>
        <taxon>Parkerioideae</taxon>
        <taxon>Ceratopteris</taxon>
    </lineage>
</organism>
<keyword evidence="9" id="KW-1185">Reference proteome</keyword>
<comment type="caution">
    <text evidence="8">The sequence shown here is derived from an EMBL/GenBank/DDBJ whole genome shotgun (WGS) entry which is preliminary data.</text>
</comment>
<dbReference type="PANTHER" id="PTHR24296">
    <property type="entry name" value="CYTOCHROME P450"/>
    <property type="match status" value="1"/>
</dbReference>
<evidence type="ECO:0000256" key="3">
    <source>
        <dbReference type="ARBA" id="ARBA00022617"/>
    </source>
</evidence>
<protein>
    <recommendedName>
        <fullName evidence="10">Cytochrome P450</fullName>
    </recommendedName>
</protein>
<evidence type="ECO:0000313" key="9">
    <source>
        <dbReference type="Proteomes" id="UP000825935"/>
    </source>
</evidence>
<keyword evidence="5" id="KW-0560">Oxidoreductase</keyword>
<dbReference type="GO" id="GO:0020037">
    <property type="term" value="F:heme binding"/>
    <property type="evidence" value="ECO:0007669"/>
    <property type="project" value="InterPro"/>
</dbReference>
<dbReference type="SUPFAM" id="SSF48264">
    <property type="entry name" value="Cytochrome P450"/>
    <property type="match status" value="1"/>
</dbReference>
<sequence length="258" mass="29724">MAGALVLQGIILLAAAVTAWIFVHRLRQRNGKDPKTWPLLGLQLETALNFHRLHDWIFSFFRDDHRTGETSNYIARDFLGDGIFNSDGDVWKRHRKVASFEFSNRKLRDFSADAFREDALRIVRILHSAARSDNPIDLQDLFMRMTLDSICQVGFGVSLGSLSPELPDIPFAKAFDTVNEIITIRFFNAFWPIERALNIGKEKILKKEVGVLNSFTANIIHQRRLELQGNNRSKVDLLSRFMSYNENDLRIRNCKMLS</sequence>
<evidence type="ECO:0000313" key="8">
    <source>
        <dbReference type="EMBL" id="KAH7300169.1"/>
    </source>
</evidence>
<comment type="cofactor">
    <cofactor evidence="1">
        <name>heme</name>
        <dbReference type="ChEBI" id="CHEBI:30413"/>
    </cofactor>
</comment>
<dbReference type="Pfam" id="PF00067">
    <property type="entry name" value="p450"/>
    <property type="match status" value="1"/>
</dbReference>
<keyword evidence="6" id="KW-0408">Iron</keyword>
<evidence type="ECO:0000256" key="2">
    <source>
        <dbReference type="ARBA" id="ARBA00010617"/>
    </source>
</evidence>
<evidence type="ECO:0000256" key="5">
    <source>
        <dbReference type="ARBA" id="ARBA00023002"/>
    </source>
</evidence>
<evidence type="ECO:0000256" key="4">
    <source>
        <dbReference type="ARBA" id="ARBA00022723"/>
    </source>
</evidence>
<accession>A0A8T2RUG2</accession>